<comment type="caution">
    <text evidence="6">The sequence shown here is derived from an EMBL/GenBank/DDBJ whole genome shotgun (WGS) entry which is preliminary data.</text>
</comment>
<sequence length="554" mass="61324">MSVVQLHVYDVTSTSSENTNIAIQRLNDMGRIIGSGGVFHGALEVNGVEWSYGFCEHGTGVYGCEPKKNPMYTFRESIVLGVTSLSDASMREVITRLQREWPGCSYDLLTRNCCHFCEELAKQLGVSKLPGWLNRFAYGADATVRWGNGVAEQVRNLSATTSSWWRQATLKSLRHPLGRQWSVNVPQQTAFELHVSRATIAGASEVFRRKLEAWKPGPGEPLVIEILPGQETLFRQLIQFIYTEELDPSTADNTAELWRMLLLANYYAVDDCAIKCASLLNNPELELDTAIEIGKALVAEDELVVQVENTVFSFVIAWMRRNSATAAELGALQLRYAHMTVGYLRGVVAQDVRFKRLPDRDSILIDSLAYRAAPAAVQAQMSTDGKVCAPRKHYASACLESKMCHVEVTLEELATLEQGRECHLFDADRRIQLAGYTWVMYLSRQADSDYIGVHLGYLVAFGGSSDAGSLQRPAFSVVSGAVLVIHRGDSSFARQFPAAAWDSLRGRGFLQVIQLAAPPADAPALSLVGRLRAAGYIKDEKLHISFKVKMPLPQ</sequence>
<organism evidence="6 7">
    <name type="scientific">[Myrmecia] bisecta</name>
    <dbReference type="NCBI Taxonomy" id="41462"/>
    <lineage>
        <taxon>Eukaryota</taxon>
        <taxon>Viridiplantae</taxon>
        <taxon>Chlorophyta</taxon>
        <taxon>core chlorophytes</taxon>
        <taxon>Trebouxiophyceae</taxon>
        <taxon>Trebouxiales</taxon>
        <taxon>Trebouxiaceae</taxon>
        <taxon>Myrmecia</taxon>
    </lineage>
</organism>
<dbReference type="GO" id="GO:0006508">
    <property type="term" value="P:proteolysis"/>
    <property type="evidence" value="ECO:0007669"/>
    <property type="project" value="UniProtKB-KW"/>
</dbReference>
<dbReference type="PROSITE" id="PS51858">
    <property type="entry name" value="PPPDE"/>
    <property type="match status" value="1"/>
</dbReference>
<dbReference type="EMBL" id="JALJOR010000008">
    <property type="protein sequence ID" value="KAK9812928.1"/>
    <property type="molecule type" value="Genomic_DNA"/>
</dbReference>
<gene>
    <name evidence="6" type="ORF">WJX72_005911</name>
</gene>
<dbReference type="Gene3D" id="3.90.1720.30">
    <property type="entry name" value="PPPDE domains"/>
    <property type="match status" value="1"/>
</dbReference>
<reference evidence="6 7" key="1">
    <citation type="journal article" date="2024" name="Nat. Commun.">
        <title>Phylogenomics reveals the evolutionary origins of lichenization in chlorophyte algae.</title>
        <authorList>
            <person name="Puginier C."/>
            <person name="Libourel C."/>
            <person name="Otte J."/>
            <person name="Skaloud P."/>
            <person name="Haon M."/>
            <person name="Grisel S."/>
            <person name="Petersen M."/>
            <person name="Berrin J.G."/>
            <person name="Delaux P.M."/>
            <person name="Dal Grande F."/>
            <person name="Keller J."/>
        </authorList>
    </citation>
    <scope>NUCLEOTIDE SEQUENCE [LARGE SCALE GENOMIC DNA]</scope>
    <source>
        <strain evidence="6 7">SAG 2043</strain>
    </source>
</reference>
<evidence type="ECO:0000313" key="6">
    <source>
        <dbReference type="EMBL" id="KAK9812928.1"/>
    </source>
</evidence>
<evidence type="ECO:0000256" key="4">
    <source>
        <dbReference type="ARBA" id="ARBA00022801"/>
    </source>
</evidence>
<evidence type="ECO:0000259" key="5">
    <source>
        <dbReference type="PROSITE" id="PS51858"/>
    </source>
</evidence>
<dbReference type="InterPro" id="IPR042266">
    <property type="entry name" value="PPPDE_sf"/>
</dbReference>
<comment type="pathway">
    <text evidence="1">Protein modification; protein ubiquitination.</text>
</comment>
<dbReference type="Proteomes" id="UP001489004">
    <property type="component" value="Unassembled WGS sequence"/>
</dbReference>
<evidence type="ECO:0000256" key="1">
    <source>
        <dbReference type="ARBA" id="ARBA00004906"/>
    </source>
</evidence>
<dbReference type="GO" id="GO:0101005">
    <property type="term" value="F:deubiquitinase activity"/>
    <property type="evidence" value="ECO:0007669"/>
    <property type="project" value="TreeGrafter"/>
</dbReference>
<dbReference type="PANTHER" id="PTHR12378">
    <property type="entry name" value="DESUMOYLATING ISOPEPTIDASE"/>
    <property type="match status" value="1"/>
</dbReference>
<dbReference type="PANTHER" id="PTHR12378:SF9">
    <property type="entry name" value="OS06G0107000 PROTEIN"/>
    <property type="match status" value="1"/>
</dbReference>
<keyword evidence="4" id="KW-0378">Hydrolase</keyword>
<comment type="similarity">
    <text evidence="2">Belongs to the DeSI family.</text>
</comment>
<dbReference type="SUPFAM" id="SSF54695">
    <property type="entry name" value="POZ domain"/>
    <property type="match status" value="1"/>
</dbReference>
<feature type="domain" description="PPPDE" evidence="5">
    <location>
        <begin position="2"/>
        <end position="141"/>
    </location>
</feature>
<dbReference type="Gene3D" id="3.30.710.10">
    <property type="entry name" value="Potassium Channel Kv1.1, Chain A"/>
    <property type="match status" value="1"/>
</dbReference>
<evidence type="ECO:0000256" key="3">
    <source>
        <dbReference type="ARBA" id="ARBA00022670"/>
    </source>
</evidence>
<dbReference type="CDD" id="cd18186">
    <property type="entry name" value="BTB_POZ_ZBTB_KLHL-like"/>
    <property type="match status" value="1"/>
</dbReference>
<dbReference type="Pfam" id="PF05903">
    <property type="entry name" value="Peptidase_C97"/>
    <property type="match status" value="1"/>
</dbReference>
<keyword evidence="3" id="KW-0645">Protease</keyword>
<proteinExistence type="inferred from homology"/>
<name>A0AAW1PSG4_9CHLO</name>
<dbReference type="SMART" id="SM01179">
    <property type="entry name" value="DUF862"/>
    <property type="match status" value="1"/>
</dbReference>
<dbReference type="InterPro" id="IPR000210">
    <property type="entry name" value="BTB/POZ_dom"/>
</dbReference>
<dbReference type="Pfam" id="PF00651">
    <property type="entry name" value="BTB"/>
    <property type="match status" value="1"/>
</dbReference>
<dbReference type="InterPro" id="IPR011333">
    <property type="entry name" value="SKP1/BTB/POZ_sf"/>
</dbReference>
<dbReference type="AlphaFoldDB" id="A0AAW1PSG4"/>
<keyword evidence="7" id="KW-1185">Reference proteome</keyword>
<dbReference type="GO" id="GO:0016579">
    <property type="term" value="P:protein deubiquitination"/>
    <property type="evidence" value="ECO:0007669"/>
    <property type="project" value="TreeGrafter"/>
</dbReference>
<evidence type="ECO:0000256" key="2">
    <source>
        <dbReference type="ARBA" id="ARBA00008140"/>
    </source>
</evidence>
<accession>A0AAW1PSG4</accession>
<dbReference type="InterPro" id="IPR008580">
    <property type="entry name" value="PPPDE_dom"/>
</dbReference>
<evidence type="ECO:0000313" key="7">
    <source>
        <dbReference type="Proteomes" id="UP001489004"/>
    </source>
</evidence>
<protein>
    <recommendedName>
        <fullName evidence="5">PPPDE domain-containing protein</fullName>
    </recommendedName>
</protein>